<feature type="transmembrane region" description="Helical" evidence="1">
    <location>
        <begin position="79"/>
        <end position="97"/>
    </location>
</feature>
<name>A0ABP8JCH1_9MICO</name>
<protein>
    <recommendedName>
        <fullName evidence="4">Transmembrane protein</fullName>
    </recommendedName>
</protein>
<organism evidence="2 3">
    <name type="scientific">Ornithinibacter aureus</name>
    <dbReference type="NCBI Taxonomy" id="622664"/>
    <lineage>
        <taxon>Bacteria</taxon>
        <taxon>Bacillati</taxon>
        <taxon>Actinomycetota</taxon>
        <taxon>Actinomycetes</taxon>
        <taxon>Micrococcales</taxon>
        <taxon>Intrasporangiaceae</taxon>
        <taxon>Ornithinibacter</taxon>
    </lineage>
</organism>
<evidence type="ECO:0000313" key="2">
    <source>
        <dbReference type="EMBL" id="GAA4388555.1"/>
    </source>
</evidence>
<evidence type="ECO:0000313" key="3">
    <source>
        <dbReference type="Proteomes" id="UP001500390"/>
    </source>
</evidence>
<gene>
    <name evidence="2" type="ORF">GCM10023153_03910</name>
</gene>
<dbReference type="Proteomes" id="UP001500390">
    <property type="component" value="Unassembled WGS sequence"/>
</dbReference>
<reference evidence="3" key="1">
    <citation type="journal article" date="2019" name="Int. J. Syst. Evol. Microbiol.">
        <title>The Global Catalogue of Microorganisms (GCM) 10K type strain sequencing project: providing services to taxonomists for standard genome sequencing and annotation.</title>
        <authorList>
            <consortium name="The Broad Institute Genomics Platform"/>
            <consortium name="The Broad Institute Genome Sequencing Center for Infectious Disease"/>
            <person name="Wu L."/>
            <person name="Ma J."/>
        </authorList>
    </citation>
    <scope>NUCLEOTIDE SEQUENCE [LARGE SCALE GENOMIC DNA]</scope>
    <source>
        <strain evidence="3">JCM 17738</strain>
    </source>
</reference>
<dbReference type="EMBL" id="BAABFX010000009">
    <property type="protein sequence ID" value="GAA4388555.1"/>
    <property type="molecule type" value="Genomic_DNA"/>
</dbReference>
<comment type="caution">
    <text evidence="2">The sequence shown here is derived from an EMBL/GenBank/DDBJ whole genome shotgun (WGS) entry which is preliminary data.</text>
</comment>
<accession>A0ABP8JCH1</accession>
<evidence type="ECO:0008006" key="4">
    <source>
        <dbReference type="Google" id="ProtNLM"/>
    </source>
</evidence>
<sequence>MSDTVDDRRTVVTLSVGARVGATIALLLLVAAGYLFWSPIQLYPSEGFPIMCGSGARIPGDDLGAVACGKVNEIRQWQAGSLAVAALVVAAGSLYAFGTHRRDESLIGTDAPGEDAAQN</sequence>
<keyword evidence="3" id="KW-1185">Reference proteome</keyword>
<proteinExistence type="predicted"/>
<feature type="transmembrane region" description="Helical" evidence="1">
    <location>
        <begin position="12"/>
        <end position="37"/>
    </location>
</feature>
<keyword evidence="1" id="KW-0812">Transmembrane</keyword>
<dbReference type="RefSeq" id="WP_159899033.1">
    <property type="nucleotide sequence ID" value="NZ_BAABFX010000009.1"/>
</dbReference>
<evidence type="ECO:0000256" key="1">
    <source>
        <dbReference type="SAM" id="Phobius"/>
    </source>
</evidence>
<keyword evidence="1" id="KW-0472">Membrane</keyword>
<keyword evidence="1" id="KW-1133">Transmembrane helix</keyword>